<dbReference type="InterPro" id="IPR036388">
    <property type="entry name" value="WH-like_DNA-bd_sf"/>
</dbReference>
<evidence type="ECO:0000259" key="1">
    <source>
        <dbReference type="Pfam" id="PF04492"/>
    </source>
</evidence>
<dbReference type="EMBL" id="CP124755">
    <property type="protein sequence ID" value="WGZ91020.1"/>
    <property type="molecule type" value="Genomic_DNA"/>
</dbReference>
<organism evidence="2">
    <name type="scientific">Candidatus Thiocaldithrix dubininis</name>
    <dbReference type="NCBI Taxonomy" id="3080823"/>
    <lineage>
        <taxon>Bacteria</taxon>
        <taxon>Pseudomonadati</taxon>
        <taxon>Pseudomonadota</taxon>
        <taxon>Gammaproteobacteria</taxon>
        <taxon>Thiotrichales</taxon>
        <taxon>Thiotrichaceae</taxon>
        <taxon>Candidatus Thiocaldithrix</taxon>
    </lineage>
</organism>
<evidence type="ECO:0000313" key="2">
    <source>
        <dbReference type="EMBL" id="WGZ91020.1"/>
    </source>
</evidence>
<gene>
    <name evidence="2" type="ORF">QJT80_00785</name>
</gene>
<dbReference type="AlphaFoldDB" id="A0AA95KID4"/>
<dbReference type="Pfam" id="PF04492">
    <property type="entry name" value="Phage_rep_O"/>
    <property type="match status" value="1"/>
</dbReference>
<proteinExistence type="predicted"/>
<reference evidence="2" key="2">
    <citation type="submission" date="2023-04" db="EMBL/GenBank/DDBJ databases">
        <authorList>
            <person name="Beletskiy A.V."/>
            <person name="Mardanov A.V."/>
            <person name="Ravin N.V."/>
        </authorList>
    </citation>
    <scope>NUCLEOTIDE SEQUENCE</scope>
    <source>
        <strain evidence="2">GKL-01</strain>
    </source>
</reference>
<dbReference type="KEGG" id="tdu:QJT80_00785"/>
<sequence length="282" mass="31136">MSLARDLIDAALAAELSQNELRVFLALLRQTLCYGKASDALTYKRLVNLTHVRKDRLLPALQKILDQQLFSQTPHKTFGQCFHIHANFLTASQGQIYAPSLPKQRSPFRETEAVSEKATHTISTVTALKPDTTTRLDAQQLPYPPSFSPAMQQAAAKLLDGLHPDTARDCLHLLTQRLQKGGITSPLGYLHQLAQAARANRLDCSALQHKPNAAPSQSQSQTPLNARLHALASDIQALDRLYALANTPMDAATCLIRQAKLKEWEAVYASLQRATLQQSKTT</sequence>
<dbReference type="Proteomes" id="UP001300672">
    <property type="component" value="Chromosome"/>
</dbReference>
<accession>A0AA95KID4</accession>
<dbReference type="GO" id="GO:0006260">
    <property type="term" value="P:DNA replication"/>
    <property type="evidence" value="ECO:0007669"/>
    <property type="project" value="InterPro"/>
</dbReference>
<protein>
    <submittedName>
        <fullName evidence="2">Replication protein</fullName>
    </submittedName>
</protein>
<feature type="domain" description="Bacteriophage lambda Replication protein O N-terminal" evidence="1">
    <location>
        <begin position="2"/>
        <end position="74"/>
    </location>
</feature>
<dbReference type="InterPro" id="IPR006497">
    <property type="entry name" value="Phage_lambda_VrpO_N"/>
</dbReference>
<dbReference type="Gene3D" id="1.10.10.10">
    <property type="entry name" value="Winged helix-like DNA-binding domain superfamily/Winged helix DNA-binding domain"/>
    <property type="match status" value="1"/>
</dbReference>
<name>A0AA95KID4_9GAMM</name>
<reference evidence="2" key="1">
    <citation type="journal article" date="2023" name="Int. J. Mol. Sci.">
        <title>Metagenomics Revealed a New Genus 'Candidatus Thiocaldithrix dubininis' gen. nov., sp. nov. and a New Species 'Candidatus Thiothrix putei' sp. nov. in the Family Thiotrichaceae, Some Members of Which Have Traits of Both Na+- and H+-Motive Energetics.</title>
        <authorList>
            <person name="Ravin N.V."/>
            <person name="Muntyan M.S."/>
            <person name="Smolyakov D.D."/>
            <person name="Rudenko T.S."/>
            <person name="Beletsky A.V."/>
            <person name="Mardanov A.V."/>
            <person name="Grabovich M.Y."/>
        </authorList>
    </citation>
    <scope>NUCLEOTIDE SEQUENCE</scope>
    <source>
        <strain evidence="2">GKL-01</strain>
    </source>
</reference>